<dbReference type="PROSITE" id="PS51257">
    <property type="entry name" value="PROKAR_LIPOPROTEIN"/>
    <property type="match status" value="1"/>
</dbReference>
<dbReference type="EMBL" id="CP062803">
    <property type="protein sequence ID" value="QOT76162.1"/>
    <property type="molecule type" value="Genomic_DNA"/>
</dbReference>
<dbReference type="AlphaFoldDB" id="A0A643FXA3"/>
<evidence type="ECO:0000313" key="9">
    <source>
        <dbReference type="Proteomes" id="UP000397656"/>
    </source>
</evidence>
<feature type="compositionally biased region" description="Low complexity" evidence="7">
    <location>
        <begin position="58"/>
        <end position="83"/>
    </location>
</feature>
<evidence type="ECO:0000256" key="4">
    <source>
        <dbReference type="ARBA" id="ARBA00023139"/>
    </source>
</evidence>
<evidence type="ECO:0000313" key="8">
    <source>
        <dbReference type="EMBL" id="QOT76162.1"/>
    </source>
</evidence>
<dbReference type="GeneID" id="98402969"/>
<feature type="compositionally biased region" description="Pro residues" evidence="7">
    <location>
        <begin position="33"/>
        <end position="44"/>
    </location>
</feature>
<keyword evidence="3" id="KW-0472">Membrane</keyword>
<protein>
    <recommendedName>
        <fullName evidence="10">Lipoprotein</fullName>
    </recommendedName>
</protein>
<dbReference type="Proteomes" id="UP000397656">
    <property type="component" value="Chromosome 1"/>
</dbReference>
<dbReference type="InterPro" id="IPR032831">
    <property type="entry name" value="LptM_cons"/>
</dbReference>
<keyword evidence="2" id="KW-0732">Signal</keyword>
<dbReference type="NCBIfam" id="NF047847">
    <property type="entry name" value="SS_mature_LptM"/>
    <property type="match status" value="1"/>
</dbReference>
<evidence type="ECO:0000256" key="2">
    <source>
        <dbReference type="ARBA" id="ARBA00022729"/>
    </source>
</evidence>
<gene>
    <name evidence="8" type="ORF">F7R26_018770</name>
</gene>
<evidence type="ECO:0000256" key="1">
    <source>
        <dbReference type="ARBA" id="ARBA00004459"/>
    </source>
</evidence>
<accession>A0A643FXA3</accession>
<keyword evidence="4" id="KW-0564">Palmitate</keyword>
<keyword evidence="5" id="KW-0998">Cell outer membrane</keyword>
<feature type="region of interest" description="Disordered" evidence="7">
    <location>
        <begin position="26"/>
        <end position="83"/>
    </location>
</feature>
<evidence type="ECO:0000256" key="7">
    <source>
        <dbReference type="SAM" id="MobiDB-lite"/>
    </source>
</evidence>
<evidence type="ECO:0000256" key="6">
    <source>
        <dbReference type="ARBA" id="ARBA00023288"/>
    </source>
</evidence>
<evidence type="ECO:0000256" key="5">
    <source>
        <dbReference type="ARBA" id="ARBA00023237"/>
    </source>
</evidence>
<reference evidence="8 9" key="1">
    <citation type="submission" date="2020-10" db="EMBL/GenBank/DDBJ databases">
        <title>Complete genome sequence of Cupriavidus basilensis CCUG 49340T.</title>
        <authorList>
            <person name="Salva-Serra F."/>
            <person name="Donoso R.A."/>
            <person name="Cho K.H."/>
            <person name="Yoo J.A."/>
            <person name="Lee K."/>
            <person name="Yoon S.-H."/>
            <person name="Perez-Pantoja D."/>
            <person name="Moore E.R.B."/>
        </authorList>
    </citation>
    <scope>NUCLEOTIDE SEQUENCE [LARGE SCALE GENOMIC DNA]</scope>
    <source>
        <strain evidence="9">CCUG 49340</strain>
    </source>
</reference>
<comment type="subcellular location">
    <subcellularLocation>
        <location evidence="1">Cell outer membrane</location>
        <topology evidence="1">Lipid-anchor</topology>
    </subcellularLocation>
</comment>
<evidence type="ECO:0000256" key="3">
    <source>
        <dbReference type="ARBA" id="ARBA00023136"/>
    </source>
</evidence>
<keyword evidence="6" id="KW-0449">Lipoprotein</keyword>
<sequence length="83" mass="7998">MLRRVAIVSAFAASLAMPLLSGCGIRGPLVMPKQPPAPAQPGVPDPGLGNPAVPNPAAPRGSASTAAPATAPDAVPAATPTAK</sequence>
<proteinExistence type="predicted"/>
<name>A0A643FXA3_9BURK</name>
<evidence type="ECO:0008006" key="10">
    <source>
        <dbReference type="Google" id="ProtNLM"/>
    </source>
</evidence>
<organism evidence="8 9">
    <name type="scientific">Cupriavidus basilensis</name>
    <dbReference type="NCBI Taxonomy" id="68895"/>
    <lineage>
        <taxon>Bacteria</taxon>
        <taxon>Pseudomonadati</taxon>
        <taxon>Pseudomonadota</taxon>
        <taxon>Betaproteobacteria</taxon>
        <taxon>Burkholderiales</taxon>
        <taxon>Burkholderiaceae</taxon>
        <taxon>Cupriavidus</taxon>
    </lineage>
</organism>
<dbReference type="RefSeq" id="WP_150985730.1">
    <property type="nucleotide sequence ID" value="NZ_CP062803.1"/>
</dbReference>